<dbReference type="Proteomes" id="UP001549145">
    <property type="component" value="Unassembled WGS sequence"/>
</dbReference>
<evidence type="ECO:0000313" key="1">
    <source>
        <dbReference type="EMBL" id="MET3691703.1"/>
    </source>
</evidence>
<keyword evidence="2" id="KW-1185">Reference proteome</keyword>
<proteinExistence type="predicted"/>
<name>A0ABV2L1K8_9HYPH</name>
<dbReference type="EMBL" id="JBEPMM010000002">
    <property type="protein sequence ID" value="MET3691703.1"/>
    <property type="molecule type" value="Genomic_DNA"/>
</dbReference>
<reference evidence="1 2" key="1">
    <citation type="submission" date="2024-06" db="EMBL/GenBank/DDBJ databases">
        <title>Genomic Encyclopedia of Type Strains, Phase IV (KMG-IV): sequencing the most valuable type-strain genomes for metagenomic binning, comparative biology and taxonomic classification.</title>
        <authorList>
            <person name="Goeker M."/>
        </authorList>
    </citation>
    <scope>NUCLEOTIDE SEQUENCE [LARGE SCALE GENOMIC DNA]</scope>
    <source>
        <strain evidence="1 2">DSM 21331</strain>
    </source>
</reference>
<sequence>MTSRTIESPNIEDAPATVDELLESAWLSRQNFGCAQCDNTIATLISVQQQDPTH</sequence>
<gene>
    <name evidence="1" type="ORF">ABID43_001228</name>
</gene>
<organism evidence="1 2">
    <name type="scientific">Methylobacterium goesingense</name>
    <dbReference type="NCBI Taxonomy" id="243690"/>
    <lineage>
        <taxon>Bacteria</taxon>
        <taxon>Pseudomonadati</taxon>
        <taxon>Pseudomonadota</taxon>
        <taxon>Alphaproteobacteria</taxon>
        <taxon>Hyphomicrobiales</taxon>
        <taxon>Methylobacteriaceae</taxon>
        <taxon>Methylobacterium</taxon>
    </lineage>
</organism>
<accession>A0ABV2L1K8</accession>
<protein>
    <submittedName>
        <fullName evidence="1">Uncharacterized protein</fullName>
    </submittedName>
</protein>
<evidence type="ECO:0000313" key="2">
    <source>
        <dbReference type="Proteomes" id="UP001549145"/>
    </source>
</evidence>
<comment type="caution">
    <text evidence="1">The sequence shown here is derived from an EMBL/GenBank/DDBJ whole genome shotgun (WGS) entry which is preliminary data.</text>
</comment>
<dbReference type="RefSeq" id="WP_238276896.1">
    <property type="nucleotide sequence ID" value="NZ_BPQL01000019.1"/>
</dbReference>